<evidence type="ECO:0000313" key="10">
    <source>
        <dbReference type="EMBL" id="QDU86382.1"/>
    </source>
</evidence>
<dbReference type="CDD" id="cd06456">
    <property type="entry name" value="M3A_DCP"/>
    <property type="match status" value="1"/>
</dbReference>
<evidence type="ECO:0000313" key="11">
    <source>
        <dbReference type="Proteomes" id="UP000319342"/>
    </source>
</evidence>
<feature type="region of interest" description="Disordered" evidence="8">
    <location>
        <begin position="1"/>
        <end position="20"/>
    </location>
</feature>
<dbReference type="AlphaFoldDB" id="A0A518D4H7"/>
<dbReference type="GO" id="GO:0005829">
    <property type="term" value="C:cytosol"/>
    <property type="evidence" value="ECO:0007669"/>
    <property type="project" value="TreeGrafter"/>
</dbReference>
<keyword evidence="2 7" id="KW-0645">Protease</keyword>
<dbReference type="InterPro" id="IPR001567">
    <property type="entry name" value="Pept_M3A_M3B_dom"/>
</dbReference>
<dbReference type="FunFam" id="3.40.390.10:FF:000009">
    <property type="entry name" value="Oligopeptidase A"/>
    <property type="match status" value="1"/>
</dbReference>
<keyword evidence="11" id="KW-1185">Reference proteome</keyword>
<dbReference type="Proteomes" id="UP000319342">
    <property type="component" value="Chromosome"/>
</dbReference>
<evidence type="ECO:0000256" key="2">
    <source>
        <dbReference type="ARBA" id="ARBA00022670"/>
    </source>
</evidence>
<keyword evidence="6 7" id="KW-0482">Metalloprotease</keyword>
<comment type="similarity">
    <text evidence="1 7">Belongs to the peptidase M3 family.</text>
</comment>
<proteinExistence type="inferred from homology"/>
<dbReference type="InterPro" id="IPR034005">
    <property type="entry name" value="M3A_DCP"/>
</dbReference>
<feature type="domain" description="Peptidase M3A/M3B catalytic" evidence="9">
    <location>
        <begin position="241"/>
        <end position="687"/>
    </location>
</feature>
<evidence type="ECO:0000256" key="1">
    <source>
        <dbReference type="ARBA" id="ARBA00006040"/>
    </source>
</evidence>
<evidence type="ECO:0000259" key="9">
    <source>
        <dbReference type="Pfam" id="PF01432"/>
    </source>
</evidence>
<comment type="cofactor">
    <cofactor evidence="7">
        <name>Zn(2+)</name>
        <dbReference type="ChEBI" id="CHEBI:29105"/>
    </cofactor>
    <text evidence="7">Binds 1 zinc ion.</text>
</comment>
<accession>A0A518D4H7</accession>
<evidence type="ECO:0000256" key="8">
    <source>
        <dbReference type="SAM" id="MobiDB-lite"/>
    </source>
</evidence>
<gene>
    <name evidence="10" type="primary">dcp</name>
    <name evidence="10" type="ORF">Pla163_35330</name>
</gene>
<dbReference type="PANTHER" id="PTHR43660:SF1">
    <property type="entry name" value="DIPEPTIDYL CARBOXYPEPTIDASE"/>
    <property type="match status" value="1"/>
</dbReference>
<dbReference type="GO" id="GO:0046872">
    <property type="term" value="F:metal ion binding"/>
    <property type="evidence" value="ECO:0007669"/>
    <property type="project" value="UniProtKB-UniRule"/>
</dbReference>
<dbReference type="InterPro" id="IPR024079">
    <property type="entry name" value="MetalloPept_cat_dom_sf"/>
</dbReference>
<keyword evidence="3 7" id="KW-0479">Metal-binding</keyword>
<organism evidence="10 11">
    <name type="scientific">Rohdeia mirabilis</name>
    <dbReference type="NCBI Taxonomy" id="2528008"/>
    <lineage>
        <taxon>Bacteria</taxon>
        <taxon>Pseudomonadati</taxon>
        <taxon>Planctomycetota</taxon>
        <taxon>Planctomycetia</taxon>
        <taxon>Planctomycetia incertae sedis</taxon>
        <taxon>Rohdeia</taxon>
    </lineage>
</organism>
<dbReference type="GO" id="GO:0004222">
    <property type="term" value="F:metalloendopeptidase activity"/>
    <property type="evidence" value="ECO:0007669"/>
    <property type="project" value="InterPro"/>
</dbReference>
<keyword evidence="4 7" id="KW-0378">Hydrolase</keyword>
<dbReference type="EMBL" id="CP036290">
    <property type="protein sequence ID" value="QDU86382.1"/>
    <property type="molecule type" value="Genomic_DNA"/>
</dbReference>
<dbReference type="GO" id="GO:0004180">
    <property type="term" value="F:carboxypeptidase activity"/>
    <property type="evidence" value="ECO:0007669"/>
    <property type="project" value="UniProtKB-KW"/>
</dbReference>
<dbReference type="OrthoDB" id="9773538at2"/>
<name>A0A518D4H7_9BACT</name>
<evidence type="ECO:0000256" key="6">
    <source>
        <dbReference type="ARBA" id="ARBA00023049"/>
    </source>
</evidence>
<dbReference type="GO" id="GO:0008241">
    <property type="term" value="F:peptidyl-dipeptidase activity"/>
    <property type="evidence" value="ECO:0007669"/>
    <property type="project" value="UniProtKB-EC"/>
</dbReference>
<dbReference type="Pfam" id="PF01432">
    <property type="entry name" value="Peptidase_M3"/>
    <property type="match status" value="1"/>
</dbReference>
<keyword evidence="5 7" id="KW-0862">Zinc</keyword>
<evidence type="ECO:0000256" key="4">
    <source>
        <dbReference type="ARBA" id="ARBA00022801"/>
    </source>
</evidence>
<evidence type="ECO:0000256" key="5">
    <source>
        <dbReference type="ARBA" id="ARBA00022833"/>
    </source>
</evidence>
<dbReference type="Gene3D" id="3.40.390.10">
    <property type="entry name" value="Collagenase (Catalytic Domain)"/>
    <property type="match status" value="1"/>
</dbReference>
<sequence length="689" mass="75821">MIEPTTAARPLAADNPFAAPSTLDHGTPRFDRIADEHFRPALLAGLEERAEEVRAIATSAEAPTFANTIEALERCGRLLARTSAVFSSLCATDVNPARQELQTELAPLFAAASDAIWMDAELFARVEAVHADRASLADAEQRRLVERYHTLFVRRGARLDAVAQERMRAINSELSSLSTAFNEHLRAETNDLALLVETEAELAGLSKGAISAAADAARAAGHESGFLIGIELPTSQGALGQLADRAVRQRLFEAASARGSRGNAHDTRALAIRMATLRAERAKLLGAKNHAEYVLADEMAGTPEAVQEMLAGLIPRIVARAEEEERDLRARFATTNPGAELEPWDWAKVAEEVRAERFDLDDDEVRQYFPLRRVLEDGVFFMARELYGIEMRERTDLPVYHPDVRAWEVLEEDGTTIGLFYGDYFARASKRGGAWMTSFAEQSTLHEQLPLVVNVMNVPKPGAGQEALLSFDQVTTMFHEFGHALHGLLSSVRHPLLSGTSVPRDFVEFPSQLHEDFAFDPRVLERCAVHHETGAPLPTEFVEKIRAARAYGQGFDAFEYVAAASLDLAWHTLAPGAVVEDAEAFEKSALEHLGLAHPLIPPRYRTCYFAHIFAGGYAAGYYAYLWSEALAADGFAGMQEAGGMVREAGRRAREAVLGRGLTLEPMDMYRAFRGRELDTAPLLERRGLA</sequence>
<evidence type="ECO:0000256" key="3">
    <source>
        <dbReference type="ARBA" id="ARBA00022723"/>
    </source>
</evidence>
<keyword evidence="10" id="KW-0121">Carboxypeptidase</keyword>
<dbReference type="EC" id="3.4.15.5" evidence="10"/>
<dbReference type="PANTHER" id="PTHR43660">
    <property type="entry name" value="DIPEPTIDYL CARBOXYPEPTIDASE"/>
    <property type="match status" value="1"/>
</dbReference>
<dbReference type="GO" id="GO:0006508">
    <property type="term" value="P:proteolysis"/>
    <property type="evidence" value="ECO:0007669"/>
    <property type="project" value="UniProtKB-KW"/>
</dbReference>
<dbReference type="InterPro" id="IPR045090">
    <property type="entry name" value="Pept_M3A_M3B"/>
</dbReference>
<protein>
    <submittedName>
        <fullName evidence="10">Peptidyl-dipeptidase dcp</fullName>
        <ecNumber evidence="10">3.4.15.5</ecNumber>
    </submittedName>
</protein>
<dbReference type="RefSeq" id="WP_145191499.1">
    <property type="nucleotide sequence ID" value="NZ_CP036290.1"/>
</dbReference>
<dbReference type="SUPFAM" id="SSF55486">
    <property type="entry name" value="Metalloproteases ('zincins'), catalytic domain"/>
    <property type="match status" value="1"/>
</dbReference>
<evidence type="ECO:0000256" key="7">
    <source>
        <dbReference type="RuleBase" id="RU003435"/>
    </source>
</evidence>
<reference evidence="10 11" key="1">
    <citation type="submission" date="2019-02" db="EMBL/GenBank/DDBJ databases">
        <title>Deep-cultivation of Planctomycetes and their phenomic and genomic characterization uncovers novel biology.</title>
        <authorList>
            <person name="Wiegand S."/>
            <person name="Jogler M."/>
            <person name="Boedeker C."/>
            <person name="Pinto D."/>
            <person name="Vollmers J."/>
            <person name="Rivas-Marin E."/>
            <person name="Kohn T."/>
            <person name="Peeters S.H."/>
            <person name="Heuer A."/>
            <person name="Rast P."/>
            <person name="Oberbeckmann S."/>
            <person name="Bunk B."/>
            <person name="Jeske O."/>
            <person name="Meyerdierks A."/>
            <person name="Storesund J.E."/>
            <person name="Kallscheuer N."/>
            <person name="Luecker S."/>
            <person name="Lage O.M."/>
            <person name="Pohl T."/>
            <person name="Merkel B.J."/>
            <person name="Hornburger P."/>
            <person name="Mueller R.-W."/>
            <person name="Bruemmer F."/>
            <person name="Labrenz M."/>
            <person name="Spormann A.M."/>
            <person name="Op den Camp H."/>
            <person name="Overmann J."/>
            <person name="Amann R."/>
            <person name="Jetten M.S.M."/>
            <person name="Mascher T."/>
            <person name="Medema M.H."/>
            <person name="Devos D.P."/>
            <person name="Kaster A.-K."/>
            <person name="Ovreas L."/>
            <person name="Rohde M."/>
            <person name="Galperin M.Y."/>
            <person name="Jogler C."/>
        </authorList>
    </citation>
    <scope>NUCLEOTIDE SEQUENCE [LARGE SCALE GENOMIC DNA]</scope>
    <source>
        <strain evidence="10 11">Pla163</strain>
    </source>
</reference>
<dbReference type="Gene3D" id="1.10.1370.10">
    <property type="entry name" value="Neurolysin, domain 3"/>
    <property type="match status" value="1"/>
</dbReference>
<dbReference type="InterPro" id="IPR024077">
    <property type="entry name" value="Neurolysin/TOP_dom2"/>
</dbReference>